<accession>A0ACC0QFX1</accession>
<protein>
    <submittedName>
        <fullName evidence="1">Uncharacterized protein</fullName>
    </submittedName>
</protein>
<sequence length="233" mass="25701">MRYLNGEVSEAVGYYWHRNSSDATGYLFHLDTSGNYILDPSTGSYVAAQEYKTFAVFACNPLLPIMVTDMDPLVYQSHWDLLRIFHSRAIQSGLSQVVTLESPVAEGPAPVRYVAGKSPSWVPGLIPETYRNPSSHAPASLGLGGELPVILSLMALNARPLSGGENEANEVFLEKQQWCNGRWRGNKVPKGHPDTAQDDPNGFLCMVFLDPENPGCTAETLNFFEWHTAIIRG</sequence>
<reference evidence="1" key="1">
    <citation type="submission" date="2022-06" db="EMBL/GenBank/DDBJ databases">
        <title>Fusarium solani species complex genomes reveal bases of compartmentalisation and animal pathogenesis.</title>
        <authorList>
            <person name="Tsai I.J."/>
        </authorList>
    </citation>
    <scope>NUCLEOTIDE SEQUENCE</scope>
    <source>
        <strain evidence="1">Fu6.1</strain>
    </source>
</reference>
<dbReference type="Proteomes" id="UP001065298">
    <property type="component" value="Chromosome 11"/>
</dbReference>
<evidence type="ECO:0000313" key="1">
    <source>
        <dbReference type="EMBL" id="KAI8652701.1"/>
    </source>
</evidence>
<proteinExistence type="predicted"/>
<name>A0ACC0QFX1_9HYPO</name>
<evidence type="ECO:0000313" key="2">
    <source>
        <dbReference type="Proteomes" id="UP001065298"/>
    </source>
</evidence>
<organism evidence="1 2">
    <name type="scientific">Fusarium keratoplasticum</name>
    <dbReference type="NCBI Taxonomy" id="1328300"/>
    <lineage>
        <taxon>Eukaryota</taxon>
        <taxon>Fungi</taxon>
        <taxon>Dikarya</taxon>
        <taxon>Ascomycota</taxon>
        <taxon>Pezizomycotina</taxon>
        <taxon>Sordariomycetes</taxon>
        <taxon>Hypocreomycetidae</taxon>
        <taxon>Hypocreales</taxon>
        <taxon>Nectriaceae</taxon>
        <taxon>Fusarium</taxon>
        <taxon>Fusarium solani species complex</taxon>
    </lineage>
</organism>
<comment type="caution">
    <text evidence="1">The sequence shown here is derived from an EMBL/GenBank/DDBJ whole genome shotgun (WGS) entry which is preliminary data.</text>
</comment>
<dbReference type="EMBL" id="CM046513">
    <property type="protein sequence ID" value="KAI8652701.1"/>
    <property type="molecule type" value="Genomic_DNA"/>
</dbReference>
<gene>
    <name evidence="1" type="ORF">NCS57_01334900</name>
</gene>
<keyword evidence="2" id="KW-1185">Reference proteome</keyword>